<evidence type="ECO:0000313" key="9">
    <source>
        <dbReference type="Proteomes" id="UP000281094"/>
    </source>
</evidence>
<evidence type="ECO:0000313" key="8">
    <source>
        <dbReference type="EMBL" id="RLQ87758.1"/>
    </source>
</evidence>
<feature type="compositionally biased region" description="Polar residues" evidence="5">
    <location>
        <begin position="226"/>
        <end position="237"/>
    </location>
</feature>
<dbReference type="PANTHER" id="PTHR13887">
    <property type="entry name" value="GLUTATHIONE S-TRANSFERASE KAPPA"/>
    <property type="match status" value="1"/>
</dbReference>
<dbReference type="InterPro" id="IPR013766">
    <property type="entry name" value="Thioredoxin_domain"/>
</dbReference>
<dbReference type="Pfam" id="PF01323">
    <property type="entry name" value="DSBA"/>
    <property type="match status" value="1"/>
</dbReference>
<evidence type="ECO:0000256" key="3">
    <source>
        <dbReference type="ARBA" id="ARBA00023157"/>
    </source>
</evidence>
<evidence type="ECO:0000256" key="6">
    <source>
        <dbReference type="SAM" id="SignalP"/>
    </source>
</evidence>
<dbReference type="InterPro" id="IPR041205">
    <property type="entry name" value="ScsC_N"/>
</dbReference>
<evidence type="ECO:0000256" key="1">
    <source>
        <dbReference type="ARBA" id="ARBA00022729"/>
    </source>
</evidence>
<keyword evidence="9" id="KW-1185">Reference proteome</keyword>
<keyword evidence="1 6" id="KW-0732">Signal</keyword>
<dbReference type="PROSITE" id="PS51352">
    <property type="entry name" value="THIOREDOXIN_2"/>
    <property type="match status" value="1"/>
</dbReference>
<reference evidence="8 9" key="1">
    <citation type="submission" date="2018-10" db="EMBL/GenBank/DDBJ databases">
        <title>Notoacmeibacter sp. M2BS9Y-3-1, whole genome shotgun sequence.</title>
        <authorList>
            <person name="Tuo L."/>
        </authorList>
    </citation>
    <scope>NUCLEOTIDE SEQUENCE [LARGE SCALE GENOMIC DNA]</scope>
    <source>
        <strain evidence="8 9">M2BS9Y-3-1</strain>
    </source>
</reference>
<name>A0A3L7JAI8_9HYPH</name>
<dbReference type="SUPFAM" id="SSF52833">
    <property type="entry name" value="Thioredoxin-like"/>
    <property type="match status" value="1"/>
</dbReference>
<evidence type="ECO:0000256" key="5">
    <source>
        <dbReference type="SAM" id="MobiDB-lite"/>
    </source>
</evidence>
<dbReference type="Gene3D" id="3.40.30.10">
    <property type="entry name" value="Glutaredoxin"/>
    <property type="match status" value="1"/>
</dbReference>
<dbReference type="Pfam" id="PF18312">
    <property type="entry name" value="ScsC_N"/>
    <property type="match status" value="1"/>
</dbReference>
<gene>
    <name evidence="8" type="ORF">D8780_05590</name>
</gene>
<feature type="signal peptide" evidence="6">
    <location>
        <begin position="1"/>
        <end position="25"/>
    </location>
</feature>
<protein>
    <submittedName>
        <fullName evidence="8">DsbA family protein</fullName>
    </submittedName>
</protein>
<sequence>MFRLSTKLVPVAVAGTLMIAGPAGAQDAPAAMTRSDIEQIVREYLLENPEILVEVSRALTEKQQAEAQKDLFGSAEDAVLGNPDGSKTVVEFFDYNCGYCRQAYGEAQKAIAANPDLKIVLKEYPILGPDSEDAHIVAVALRRIAPGKYAEFHNNMYTTDGRATEEKAVEIATDLGVDEDELRAAMSEEETVQQLEKTQKLGRALQVNGTPTYFDENGPFGFDSLVSRTAPQEAQDG</sequence>
<dbReference type="InterPro" id="IPR036249">
    <property type="entry name" value="Thioredoxin-like_sf"/>
</dbReference>
<feature type="chain" id="PRO_5017922208" evidence="6">
    <location>
        <begin position="26"/>
        <end position="237"/>
    </location>
</feature>
<dbReference type="RefSeq" id="WP_121644722.1">
    <property type="nucleotide sequence ID" value="NZ_RCWN01000001.1"/>
</dbReference>
<evidence type="ECO:0000256" key="2">
    <source>
        <dbReference type="ARBA" id="ARBA00023002"/>
    </source>
</evidence>
<comment type="caution">
    <text evidence="8">The sequence shown here is derived from an EMBL/GenBank/DDBJ whole genome shotgun (WGS) entry which is preliminary data.</text>
</comment>
<dbReference type="InterPro" id="IPR001853">
    <property type="entry name" value="DSBA-like_thioredoxin_dom"/>
</dbReference>
<dbReference type="Proteomes" id="UP000281094">
    <property type="component" value="Unassembled WGS sequence"/>
</dbReference>
<dbReference type="PANTHER" id="PTHR13887:SF14">
    <property type="entry name" value="DISULFIDE BOND FORMATION PROTEIN D"/>
    <property type="match status" value="1"/>
</dbReference>
<dbReference type="AlphaFoldDB" id="A0A3L7JAI8"/>
<keyword evidence="4" id="KW-0676">Redox-active center</keyword>
<keyword evidence="3" id="KW-1015">Disulfide bond</keyword>
<evidence type="ECO:0000259" key="7">
    <source>
        <dbReference type="PROSITE" id="PS51352"/>
    </source>
</evidence>
<dbReference type="GO" id="GO:0016491">
    <property type="term" value="F:oxidoreductase activity"/>
    <property type="evidence" value="ECO:0007669"/>
    <property type="project" value="UniProtKB-KW"/>
</dbReference>
<keyword evidence="2" id="KW-0560">Oxidoreductase</keyword>
<proteinExistence type="predicted"/>
<feature type="region of interest" description="Disordered" evidence="5">
    <location>
        <begin position="212"/>
        <end position="237"/>
    </location>
</feature>
<dbReference type="EMBL" id="RCWN01000001">
    <property type="protein sequence ID" value="RLQ87758.1"/>
    <property type="molecule type" value="Genomic_DNA"/>
</dbReference>
<organism evidence="8 9">
    <name type="scientific">Notoacmeibacter ruber</name>
    <dbReference type="NCBI Taxonomy" id="2670375"/>
    <lineage>
        <taxon>Bacteria</taxon>
        <taxon>Pseudomonadati</taxon>
        <taxon>Pseudomonadota</taxon>
        <taxon>Alphaproteobacteria</taxon>
        <taxon>Hyphomicrobiales</taxon>
        <taxon>Notoacmeibacteraceae</taxon>
        <taxon>Notoacmeibacter</taxon>
    </lineage>
</organism>
<feature type="domain" description="Thioredoxin" evidence="7">
    <location>
        <begin position="17"/>
        <end position="191"/>
    </location>
</feature>
<dbReference type="CDD" id="cd03023">
    <property type="entry name" value="DsbA_Com1_like"/>
    <property type="match status" value="1"/>
</dbReference>
<accession>A0A3L7JAI8</accession>
<evidence type="ECO:0000256" key="4">
    <source>
        <dbReference type="ARBA" id="ARBA00023284"/>
    </source>
</evidence>